<evidence type="ECO:0000313" key="1">
    <source>
        <dbReference type="EMBL" id="PNY02495.1"/>
    </source>
</evidence>
<dbReference type="EMBL" id="ASHM01021427">
    <property type="protein sequence ID" value="PNY02495.1"/>
    <property type="molecule type" value="Genomic_DNA"/>
</dbReference>
<evidence type="ECO:0000313" key="2">
    <source>
        <dbReference type="Proteomes" id="UP000236291"/>
    </source>
</evidence>
<name>A0A2K3NHI2_TRIPR</name>
<protein>
    <recommendedName>
        <fullName evidence="3">DUF674 family protein</fullName>
    </recommendedName>
</protein>
<dbReference type="PANTHER" id="PTHR33103:SF102">
    <property type="entry name" value="DUF674 FAMILY PROTEIN"/>
    <property type="match status" value="1"/>
</dbReference>
<evidence type="ECO:0008006" key="3">
    <source>
        <dbReference type="Google" id="ProtNLM"/>
    </source>
</evidence>
<organism evidence="1 2">
    <name type="scientific">Trifolium pratense</name>
    <name type="common">Red clover</name>
    <dbReference type="NCBI Taxonomy" id="57577"/>
    <lineage>
        <taxon>Eukaryota</taxon>
        <taxon>Viridiplantae</taxon>
        <taxon>Streptophyta</taxon>
        <taxon>Embryophyta</taxon>
        <taxon>Tracheophyta</taxon>
        <taxon>Spermatophyta</taxon>
        <taxon>Magnoliopsida</taxon>
        <taxon>eudicotyledons</taxon>
        <taxon>Gunneridae</taxon>
        <taxon>Pentapetalae</taxon>
        <taxon>rosids</taxon>
        <taxon>fabids</taxon>
        <taxon>Fabales</taxon>
        <taxon>Fabaceae</taxon>
        <taxon>Papilionoideae</taxon>
        <taxon>50 kb inversion clade</taxon>
        <taxon>NPAAA clade</taxon>
        <taxon>Hologalegina</taxon>
        <taxon>IRL clade</taxon>
        <taxon>Trifolieae</taxon>
        <taxon>Trifolium</taxon>
    </lineage>
</organism>
<dbReference type="AlphaFoldDB" id="A0A2K3NHI2"/>
<dbReference type="STRING" id="57577.A0A2K3NHI2"/>
<dbReference type="InterPro" id="IPR007750">
    <property type="entry name" value="DUF674"/>
</dbReference>
<comment type="caution">
    <text evidence="1">The sequence shown here is derived from an EMBL/GenBank/DDBJ whole genome shotgun (WGS) entry which is preliminary data.</text>
</comment>
<proteinExistence type="predicted"/>
<dbReference type="Pfam" id="PF05056">
    <property type="entry name" value="DUF674"/>
    <property type="match status" value="1"/>
</dbReference>
<dbReference type="Proteomes" id="UP000236291">
    <property type="component" value="Unassembled WGS sequence"/>
</dbReference>
<gene>
    <name evidence="1" type="ORF">L195_g025805</name>
</gene>
<sequence>MAFFKAKEEQVSLKLLVNTETNKVLFAEAEKDFVDILCSFLTLPLGTIASLLQKESNMGPVTIGCLNKLYRSVENLRLLPSNNSSEDYCRTLKINIDDTQPTKYFMCSKFNDYNYRYHHYLTTGTNKLYCSCGNRLNRSVSLAQLCNGFVKDAATFIVTDNLTVLPHSMDHTLFGLINNLGMQSTSLVKEMTVNVTKKKVLDLLKCSLLSKTPLTDLFLGMKPSIASSRILPYDIKNVIDGGIYITVKLVVRKSSNTILFAQGGQDFADLIIRFLTFPLGGVLCKLEGNSSLGSIDGLYRSIANLNEDNYFKCKEARNRLLTLSVLHYYCNYRFDARNKRIFDAMLFKRDDEDRSNDGNFRKMKLVNTISSMGSPYGQVNRPEMYVVTDDLVVEPLLSPISSLYLLNRFEIPLSDLKEQVVVIGMKESLSILKAALTSTSALTNGLRHLLTKVKAEE</sequence>
<reference evidence="1 2" key="1">
    <citation type="journal article" date="2014" name="Am. J. Bot.">
        <title>Genome assembly and annotation for red clover (Trifolium pratense; Fabaceae).</title>
        <authorList>
            <person name="Istvanek J."/>
            <person name="Jaros M."/>
            <person name="Krenek A."/>
            <person name="Repkova J."/>
        </authorList>
    </citation>
    <scope>NUCLEOTIDE SEQUENCE [LARGE SCALE GENOMIC DNA]</scope>
    <source>
        <strain evidence="2">cv. Tatra</strain>
        <tissue evidence="1">Young leaves</tissue>
    </source>
</reference>
<reference evidence="1 2" key="2">
    <citation type="journal article" date="2017" name="Front. Plant Sci.">
        <title>Gene Classification and Mining of Molecular Markers Useful in Red Clover (Trifolium pratense) Breeding.</title>
        <authorList>
            <person name="Istvanek J."/>
            <person name="Dluhosova J."/>
            <person name="Dluhos P."/>
            <person name="Patkova L."/>
            <person name="Nedelnik J."/>
            <person name="Repkova J."/>
        </authorList>
    </citation>
    <scope>NUCLEOTIDE SEQUENCE [LARGE SCALE GENOMIC DNA]</scope>
    <source>
        <strain evidence="2">cv. Tatra</strain>
        <tissue evidence="1">Young leaves</tissue>
    </source>
</reference>
<dbReference type="PANTHER" id="PTHR33103">
    <property type="entry name" value="OS01G0153900 PROTEIN"/>
    <property type="match status" value="1"/>
</dbReference>
<accession>A0A2K3NHI2</accession>